<evidence type="ECO:0000256" key="1">
    <source>
        <dbReference type="SAM" id="Phobius"/>
    </source>
</evidence>
<evidence type="ECO:0000313" key="2">
    <source>
        <dbReference type="EMBL" id="KAF9670350.1"/>
    </source>
</evidence>
<keyword evidence="3" id="KW-1185">Reference proteome</keyword>
<protein>
    <submittedName>
        <fullName evidence="2">Uncharacterized protein</fullName>
    </submittedName>
</protein>
<feature type="transmembrane region" description="Helical" evidence="1">
    <location>
        <begin position="42"/>
        <end position="66"/>
    </location>
</feature>
<sequence>MAASTSATDTNLELIKKVRSHEVAIAELSNLSSSRVSFFQPYLLLVSSFGSLFCLFLDYLITCAVVHQKNQNQNDIVIMEIAVYQKNGNLFFRTTVQKATASEQKLLDSAKSKLEG</sequence>
<organism evidence="2 3">
    <name type="scientific">Salix dunnii</name>
    <dbReference type="NCBI Taxonomy" id="1413687"/>
    <lineage>
        <taxon>Eukaryota</taxon>
        <taxon>Viridiplantae</taxon>
        <taxon>Streptophyta</taxon>
        <taxon>Embryophyta</taxon>
        <taxon>Tracheophyta</taxon>
        <taxon>Spermatophyta</taxon>
        <taxon>Magnoliopsida</taxon>
        <taxon>eudicotyledons</taxon>
        <taxon>Gunneridae</taxon>
        <taxon>Pentapetalae</taxon>
        <taxon>rosids</taxon>
        <taxon>fabids</taxon>
        <taxon>Malpighiales</taxon>
        <taxon>Salicaceae</taxon>
        <taxon>Saliceae</taxon>
        <taxon>Salix</taxon>
    </lineage>
</organism>
<dbReference type="EMBL" id="JADGMS010000013">
    <property type="protein sequence ID" value="KAF9670350.1"/>
    <property type="molecule type" value="Genomic_DNA"/>
</dbReference>
<dbReference type="OrthoDB" id="1894836at2759"/>
<keyword evidence="1" id="KW-0812">Transmembrane</keyword>
<name>A0A835JGN6_9ROSI</name>
<gene>
    <name evidence="2" type="ORF">SADUNF_Sadunf13G0059200</name>
</gene>
<accession>A0A835JGN6</accession>
<keyword evidence="1" id="KW-1133">Transmembrane helix</keyword>
<evidence type="ECO:0000313" key="3">
    <source>
        <dbReference type="Proteomes" id="UP000657918"/>
    </source>
</evidence>
<comment type="caution">
    <text evidence="2">The sequence shown here is derived from an EMBL/GenBank/DDBJ whole genome shotgun (WGS) entry which is preliminary data.</text>
</comment>
<keyword evidence="1" id="KW-0472">Membrane</keyword>
<dbReference type="Proteomes" id="UP000657918">
    <property type="component" value="Unassembled WGS sequence"/>
</dbReference>
<proteinExistence type="predicted"/>
<reference evidence="2 3" key="1">
    <citation type="submission" date="2020-10" db="EMBL/GenBank/DDBJ databases">
        <title>Plant Genome Project.</title>
        <authorList>
            <person name="Zhang R.-G."/>
        </authorList>
    </citation>
    <scope>NUCLEOTIDE SEQUENCE [LARGE SCALE GENOMIC DNA]</scope>
    <source>
        <strain evidence="2">FAFU-HL-1</strain>
        <tissue evidence="2">Leaf</tissue>
    </source>
</reference>
<dbReference type="AlphaFoldDB" id="A0A835JGN6"/>